<keyword evidence="6" id="KW-1185">Reference proteome</keyword>
<gene>
    <name evidence="5" type="ORF">RND81_03G214400</name>
</gene>
<dbReference type="AlphaFoldDB" id="A0AAW1M9Z1"/>
<reference evidence="5" key="1">
    <citation type="submission" date="2024-03" db="EMBL/GenBank/DDBJ databases">
        <title>WGS assembly of Saponaria officinalis var. Norfolk2.</title>
        <authorList>
            <person name="Jenkins J."/>
            <person name="Shu S."/>
            <person name="Grimwood J."/>
            <person name="Barry K."/>
            <person name="Goodstein D."/>
            <person name="Schmutz J."/>
            <person name="Leebens-Mack J."/>
            <person name="Osbourn A."/>
        </authorList>
    </citation>
    <scope>NUCLEOTIDE SEQUENCE [LARGE SCALE GENOMIC DNA]</scope>
    <source>
        <strain evidence="5">JIC</strain>
    </source>
</reference>
<evidence type="ECO:0000313" key="5">
    <source>
        <dbReference type="EMBL" id="KAK9743060.1"/>
    </source>
</evidence>
<accession>A0AAW1M9Z1</accession>
<dbReference type="GO" id="GO:0016104">
    <property type="term" value="P:triterpenoid biosynthetic process"/>
    <property type="evidence" value="ECO:0007669"/>
    <property type="project" value="UniProtKB-ARBA"/>
</dbReference>
<dbReference type="InterPro" id="IPR002213">
    <property type="entry name" value="UDP_glucos_trans"/>
</dbReference>
<dbReference type="EC" id="2.4.1.-" evidence="4"/>
<dbReference type="Proteomes" id="UP001443914">
    <property type="component" value="Unassembled WGS sequence"/>
</dbReference>
<keyword evidence="2 3" id="KW-0808">Transferase</keyword>
<dbReference type="PROSITE" id="PS00375">
    <property type="entry name" value="UDPGT"/>
    <property type="match status" value="1"/>
</dbReference>
<dbReference type="PANTHER" id="PTHR11926:SF1392">
    <property type="entry name" value="GLYCOSYLTRANSFERASE"/>
    <property type="match status" value="1"/>
</dbReference>
<organism evidence="5 6">
    <name type="scientific">Saponaria officinalis</name>
    <name type="common">Common soapwort</name>
    <name type="synonym">Lychnis saponaria</name>
    <dbReference type="NCBI Taxonomy" id="3572"/>
    <lineage>
        <taxon>Eukaryota</taxon>
        <taxon>Viridiplantae</taxon>
        <taxon>Streptophyta</taxon>
        <taxon>Embryophyta</taxon>
        <taxon>Tracheophyta</taxon>
        <taxon>Spermatophyta</taxon>
        <taxon>Magnoliopsida</taxon>
        <taxon>eudicotyledons</taxon>
        <taxon>Gunneridae</taxon>
        <taxon>Pentapetalae</taxon>
        <taxon>Caryophyllales</taxon>
        <taxon>Caryophyllaceae</taxon>
        <taxon>Caryophylleae</taxon>
        <taxon>Saponaria</taxon>
    </lineage>
</organism>
<dbReference type="SUPFAM" id="SSF53756">
    <property type="entry name" value="UDP-Glycosyltransferase/glycogen phosphorylase"/>
    <property type="match status" value="1"/>
</dbReference>
<dbReference type="GO" id="GO:0016135">
    <property type="term" value="P:saponin biosynthetic process"/>
    <property type="evidence" value="ECO:0007669"/>
    <property type="project" value="UniProtKB-ARBA"/>
</dbReference>
<dbReference type="CDD" id="cd03784">
    <property type="entry name" value="GT1_Gtf-like"/>
    <property type="match status" value="1"/>
</dbReference>
<dbReference type="Pfam" id="PF00201">
    <property type="entry name" value="UDPGT"/>
    <property type="match status" value="1"/>
</dbReference>
<proteinExistence type="inferred from homology"/>
<dbReference type="FunFam" id="3.40.50.2000:FF:000040">
    <property type="entry name" value="UDP-glycosyltransferase 76C1"/>
    <property type="match status" value="1"/>
</dbReference>
<name>A0AAW1M9Z1_SAPOF</name>
<dbReference type="PANTHER" id="PTHR11926">
    <property type="entry name" value="GLUCOSYL/GLUCURONOSYL TRANSFERASES"/>
    <property type="match status" value="1"/>
</dbReference>
<dbReference type="GO" id="GO:0080044">
    <property type="term" value="F:quercetin 7-O-glucosyltransferase activity"/>
    <property type="evidence" value="ECO:0007669"/>
    <property type="project" value="TreeGrafter"/>
</dbReference>
<dbReference type="GO" id="GO:0080043">
    <property type="term" value="F:quercetin 3-O-glucosyltransferase activity"/>
    <property type="evidence" value="ECO:0007669"/>
    <property type="project" value="TreeGrafter"/>
</dbReference>
<evidence type="ECO:0000256" key="1">
    <source>
        <dbReference type="ARBA" id="ARBA00009995"/>
    </source>
</evidence>
<keyword evidence="3" id="KW-0328">Glycosyltransferase</keyword>
<evidence type="ECO:0000256" key="3">
    <source>
        <dbReference type="RuleBase" id="RU003718"/>
    </source>
</evidence>
<evidence type="ECO:0000256" key="2">
    <source>
        <dbReference type="ARBA" id="ARBA00022679"/>
    </source>
</evidence>
<comment type="similarity">
    <text evidence="1 3">Belongs to the UDP-glycosyltransferase family.</text>
</comment>
<comment type="caution">
    <text evidence="5">The sequence shown here is derived from an EMBL/GenBank/DDBJ whole genome shotgun (WGS) entry which is preliminary data.</text>
</comment>
<dbReference type="EMBL" id="JBDFQZ010000003">
    <property type="protein sequence ID" value="KAK9743060.1"/>
    <property type="molecule type" value="Genomic_DNA"/>
</dbReference>
<evidence type="ECO:0000313" key="6">
    <source>
        <dbReference type="Proteomes" id="UP001443914"/>
    </source>
</evidence>
<evidence type="ECO:0000256" key="4">
    <source>
        <dbReference type="RuleBase" id="RU362057"/>
    </source>
</evidence>
<sequence>MENVEVTSAGHVVMLPQQAQGHVKPMLSLAELLCLANVKVTFLVTAQIHDSLVQHTDTVGCFGRYPSLFEFKVVPDVPPRREWATYDHLQIMDSMIQGLAVHAKPLLQHLFLRNGNGNGNGNCTDNDEMSTGVTCLIADGWYSFAYDVANEAGIPYILCCCVGVSWLWSNFCIPALVDAGQLPFQDEDLDELVHRNVPGMETFLRYRDLPSFCRTKDKDACERLHRNCATEAERTKEAYGLILNTFEELDGPVISLLESQCKRVYSIGPFDALVKHISPPQSNATLISSSGSLREADQSCLSWLYQKPPKSVVYVGFGSIAVFKRDQLLEIWEGLVESNKYFLWAIRPDLISSKDASETLVRGTKERGCIVSWAPQEAVLAHPAIGGFLTHCGWNSTLESIIAGVPMICLPYFGDQQINSSYVAEVWKVGLDMKDMYDRNVVAEMVNDLLDGKKDEVQKSMARMSDAAKKSVAEGGSSYRNFDSLIQDIKMMSFKGEHSLQGPSLPPY</sequence>
<protein>
    <recommendedName>
        <fullName evidence="4">Glycosyltransferase</fullName>
        <ecNumber evidence="4">2.4.1.-</ecNumber>
    </recommendedName>
</protein>
<dbReference type="Gene3D" id="3.40.50.2000">
    <property type="entry name" value="Glycogen Phosphorylase B"/>
    <property type="match status" value="2"/>
</dbReference>
<dbReference type="InterPro" id="IPR035595">
    <property type="entry name" value="UDP_glycos_trans_CS"/>
</dbReference>